<dbReference type="Proteomes" id="UP000239724">
    <property type="component" value="Unassembled WGS sequence"/>
</dbReference>
<evidence type="ECO:0000256" key="1">
    <source>
        <dbReference type="SAM" id="MobiDB-lite"/>
    </source>
</evidence>
<organism evidence="3 4">
    <name type="scientific">Rhodopila globiformis</name>
    <name type="common">Rhodopseudomonas globiformis</name>
    <dbReference type="NCBI Taxonomy" id="1071"/>
    <lineage>
        <taxon>Bacteria</taxon>
        <taxon>Pseudomonadati</taxon>
        <taxon>Pseudomonadota</taxon>
        <taxon>Alphaproteobacteria</taxon>
        <taxon>Acetobacterales</taxon>
        <taxon>Acetobacteraceae</taxon>
        <taxon>Rhodopila</taxon>
    </lineage>
</organism>
<feature type="region of interest" description="Disordered" evidence="1">
    <location>
        <begin position="1"/>
        <end position="26"/>
    </location>
</feature>
<name>A0A2S6N1V1_RHOGL</name>
<dbReference type="InterPro" id="IPR000639">
    <property type="entry name" value="Epox_hydrolase-like"/>
</dbReference>
<dbReference type="InterPro" id="IPR000073">
    <property type="entry name" value="AB_hydrolase_1"/>
</dbReference>
<feature type="compositionally biased region" description="Pro residues" evidence="1">
    <location>
        <begin position="9"/>
        <end position="20"/>
    </location>
</feature>
<sequence>MSQGRLPPGRLPPGRLPPGRLPDAGPTSRVYFSQRLRMHYVDWGNPDAPPLILLHGGRDHCRNWDWVAADLRRDYHVICPDLRGHGDSAWSASGSYSMANYIYDLAQLIHQQGLAPVTIVAHSLGGNIALRYTGIYPDNVARLVAIEGLGPGPRSHAEADRLPMDERMRRWIDEQRANAGRQPRRYPSLEAAYARMQEENKHLTPAQALHLTQYGVNQNEDGTYSWKFDHYVRVWPPYDMTREAIAGLWGAITCPTLLVYGTESWATNPAEDGRLAHFRNARVLAVPKAGHWVHHDQLAFFLREVRAFLAA</sequence>
<dbReference type="OrthoDB" id="9808398at2"/>
<dbReference type="GO" id="GO:0016787">
    <property type="term" value="F:hydrolase activity"/>
    <property type="evidence" value="ECO:0007669"/>
    <property type="project" value="UniProtKB-KW"/>
</dbReference>
<dbReference type="RefSeq" id="WP_104521357.1">
    <property type="nucleotide sequence ID" value="NZ_NHRY01000241.1"/>
</dbReference>
<dbReference type="PRINTS" id="PR00111">
    <property type="entry name" value="ABHYDROLASE"/>
</dbReference>
<evidence type="ECO:0000313" key="3">
    <source>
        <dbReference type="EMBL" id="PPQ28570.1"/>
    </source>
</evidence>
<proteinExistence type="predicted"/>
<dbReference type="AlphaFoldDB" id="A0A2S6N1V1"/>
<dbReference type="InterPro" id="IPR050266">
    <property type="entry name" value="AB_hydrolase_sf"/>
</dbReference>
<protein>
    <submittedName>
        <fullName evidence="3">Alpha/beta hydrolase</fullName>
    </submittedName>
</protein>
<evidence type="ECO:0000313" key="4">
    <source>
        <dbReference type="Proteomes" id="UP000239724"/>
    </source>
</evidence>
<dbReference type="SUPFAM" id="SSF53474">
    <property type="entry name" value="alpha/beta-Hydrolases"/>
    <property type="match status" value="1"/>
</dbReference>
<dbReference type="PANTHER" id="PTHR43798">
    <property type="entry name" value="MONOACYLGLYCEROL LIPASE"/>
    <property type="match status" value="1"/>
</dbReference>
<dbReference type="EMBL" id="NHRY01000241">
    <property type="protein sequence ID" value="PPQ28570.1"/>
    <property type="molecule type" value="Genomic_DNA"/>
</dbReference>
<evidence type="ECO:0000259" key="2">
    <source>
        <dbReference type="Pfam" id="PF00561"/>
    </source>
</evidence>
<keyword evidence="4" id="KW-1185">Reference proteome</keyword>
<reference evidence="3 4" key="1">
    <citation type="journal article" date="2018" name="Arch. Microbiol.">
        <title>New insights into the metabolic potential of the phototrophic purple bacterium Rhodopila globiformis DSM 161(T) from its draft genome sequence and evidence for a vanadium-dependent nitrogenase.</title>
        <authorList>
            <person name="Imhoff J.F."/>
            <person name="Rahn T."/>
            <person name="Kunzel S."/>
            <person name="Neulinger S.C."/>
        </authorList>
    </citation>
    <scope>NUCLEOTIDE SEQUENCE [LARGE SCALE GENOMIC DNA]</scope>
    <source>
        <strain evidence="3 4">DSM 161</strain>
    </source>
</reference>
<dbReference type="PANTHER" id="PTHR43798:SF33">
    <property type="entry name" value="HYDROLASE, PUTATIVE (AFU_ORTHOLOGUE AFUA_2G14860)-RELATED"/>
    <property type="match status" value="1"/>
</dbReference>
<gene>
    <name evidence="3" type="ORF">CCS01_24015</name>
</gene>
<dbReference type="GO" id="GO:0016020">
    <property type="term" value="C:membrane"/>
    <property type="evidence" value="ECO:0007669"/>
    <property type="project" value="TreeGrafter"/>
</dbReference>
<keyword evidence="3" id="KW-0378">Hydrolase</keyword>
<dbReference type="Pfam" id="PF00561">
    <property type="entry name" value="Abhydrolase_1"/>
    <property type="match status" value="1"/>
</dbReference>
<feature type="domain" description="AB hydrolase-1" evidence="2">
    <location>
        <begin position="49"/>
        <end position="296"/>
    </location>
</feature>
<dbReference type="InterPro" id="IPR029058">
    <property type="entry name" value="AB_hydrolase_fold"/>
</dbReference>
<accession>A0A2S6N1V1</accession>
<comment type="caution">
    <text evidence="3">The sequence shown here is derived from an EMBL/GenBank/DDBJ whole genome shotgun (WGS) entry which is preliminary data.</text>
</comment>
<dbReference type="Gene3D" id="3.40.50.1820">
    <property type="entry name" value="alpha/beta hydrolase"/>
    <property type="match status" value="1"/>
</dbReference>
<dbReference type="PRINTS" id="PR00412">
    <property type="entry name" value="EPOXHYDRLASE"/>
</dbReference>